<feature type="compositionally biased region" description="Acidic residues" evidence="1">
    <location>
        <begin position="60"/>
        <end position="79"/>
    </location>
</feature>
<evidence type="ECO:0000313" key="5">
    <source>
        <dbReference type="Proteomes" id="UP000245956"/>
    </source>
</evidence>
<feature type="region of interest" description="Disordered" evidence="1">
    <location>
        <begin position="1"/>
        <end position="83"/>
    </location>
</feature>
<feature type="transmembrane region" description="Helical" evidence="2">
    <location>
        <begin position="124"/>
        <end position="143"/>
    </location>
</feature>
<evidence type="ECO:0000256" key="2">
    <source>
        <dbReference type="SAM" id="Phobius"/>
    </source>
</evidence>
<reference evidence="4 5" key="1">
    <citation type="journal article" date="2016" name="Front. Microbiol.">
        <title>Genome and transcriptome sequences reveal the specific parasitism of the nematophagous Purpureocillium lilacinum 36-1.</title>
        <authorList>
            <person name="Xie J."/>
            <person name="Li S."/>
            <person name="Mo C."/>
            <person name="Xiao X."/>
            <person name="Peng D."/>
            <person name="Wang G."/>
            <person name="Xiao Y."/>
        </authorList>
    </citation>
    <scope>NUCLEOTIDE SEQUENCE [LARGE SCALE GENOMIC DNA]</scope>
    <source>
        <strain evidence="4 5">36-1</strain>
    </source>
</reference>
<keyword evidence="2" id="KW-1133">Transmembrane helix</keyword>
<name>A0A2U3ENE5_PURLI</name>
<dbReference type="InterPro" id="IPR056136">
    <property type="entry name" value="DUF7719"/>
</dbReference>
<comment type="caution">
    <text evidence="4">The sequence shown here is derived from an EMBL/GenBank/DDBJ whole genome shotgun (WGS) entry which is preliminary data.</text>
</comment>
<dbReference type="Pfam" id="PF24841">
    <property type="entry name" value="DUF7719"/>
    <property type="match status" value="1"/>
</dbReference>
<organism evidence="4 5">
    <name type="scientific">Purpureocillium lilacinum</name>
    <name type="common">Paecilomyces lilacinus</name>
    <dbReference type="NCBI Taxonomy" id="33203"/>
    <lineage>
        <taxon>Eukaryota</taxon>
        <taxon>Fungi</taxon>
        <taxon>Dikarya</taxon>
        <taxon>Ascomycota</taxon>
        <taxon>Pezizomycotina</taxon>
        <taxon>Sordariomycetes</taxon>
        <taxon>Hypocreomycetidae</taxon>
        <taxon>Hypocreales</taxon>
        <taxon>Ophiocordycipitaceae</taxon>
        <taxon>Purpureocillium</taxon>
    </lineage>
</organism>
<dbReference type="Proteomes" id="UP000245956">
    <property type="component" value="Unassembled WGS sequence"/>
</dbReference>
<keyword evidence="2" id="KW-0812">Transmembrane</keyword>
<feature type="domain" description="DUF7719" evidence="3">
    <location>
        <begin position="165"/>
        <end position="232"/>
    </location>
</feature>
<dbReference type="PANTHER" id="PTHR37846">
    <property type="entry name" value="YALI0B21296P"/>
    <property type="match status" value="1"/>
</dbReference>
<protein>
    <submittedName>
        <fullName evidence="4">Deacetylase-like protein</fullName>
    </submittedName>
</protein>
<dbReference type="EMBL" id="LCWV01000001">
    <property type="protein sequence ID" value="PWI76031.1"/>
    <property type="molecule type" value="Genomic_DNA"/>
</dbReference>
<proteinExistence type="predicted"/>
<keyword evidence="2" id="KW-0472">Membrane</keyword>
<feature type="compositionally biased region" description="Basic and acidic residues" evidence="1">
    <location>
        <begin position="33"/>
        <end position="58"/>
    </location>
</feature>
<sequence>MARQRKVVTPAGNIKLRQPDRSAPSEKTLLDFAGERNLFEQAARRERQLARERRRADGQDGGEDSSGDDSDEDEDEDEGAATISPGAERVLESMLWTVSLAMLHFTFDVLVQHQYGTTISWHDVCVRGVTAWLVFLFLFYFLHPHASNPVIVPGLPLSYQRPLGQAIFFAMSVVSGCYLIYITNTYGYLATMKQAPPLGCLWLWAVMELDLITAVASLAIAGAFLWQGGYDIK</sequence>
<feature type="transmembrane region" description="Helical" evidence="2">
    <location>
        <begin position="163"/>
        <end position="189"/>
    </location>
</feature>
<evidence type="ECO:0000259" key="3">
    <source>
        <dbReference type="Pfam" id="PF24841"/>
    </source>
</evidence>
<dbReference type="AlphaFoldDB" id="A0A2U3ENE5"/>
<evidence type="ECO:0000313" key="4">
    <source>
        <dbReference type="EMBL" id="PWI76031.1"/>
    </source>
</evidence>
<evidence type="ECO:0000256" key="1">
    <source>
        <dbReference type="SAM" id="MobiDB-lite"/>
    </source>
</evidence>
<feature type="transmembrane region" description="Helical" evidence="2">
    <location>
        <begin position="201"/>
        <end position="226"/>
    </location>
</feature>
<gene>
    <name evidence="4" type="ORF">PCL_03225</name>
</gene>
<accession>A0A2U3ENE5</accession>
<dbReference type="PANTHER" id="PTHR37846:SF1">
    <property type="entry name" value="DEACETYLASE-LIKE PROTEIN"/>
    <property type="match status" value="1"/>
</dbReference>